<keyword evidence="2 3" id="KW-0378">Hydrolase</keyword>
<evidence type="ECO:0000256" key="4">
    <source>
        <dbReference type="SAM" id="MobiDB-lite"/>
    </source>
</evidence>
<feature type="compositionally biased region" description="Polar residues" evidence="4">
    <location>
        <begin position="373"/>
        <end position="389"/>
    </location>
</feature>
<reference evidence="6 7" key="1">
    <citation type="submission" date="2020-03" db="EMBL/GenBank/DDBJ databases">
        <title>Draft Genome Sequence of Cudoniella acicularis.</title>
        <authorList>
            <person name="Buettner E."/>
            <person name="Kellner H."/>
        </authorList>
    </citation>
    <scope>NUCLEOTIDE SEQUENCE [LARGE SCALE GENOMIC DNA]</scope>
    <source>
        <strain evidence="6 7">DSM 108380</strain>
    </source>
</reference>
<dbReference type="PROSITE" id="PS00122">
    <property type="entry name" value="CARBOXYLESTERASE_B_1"/>
    <property type="match status" value="1"/>
</dbReference>
<comment type="similarity">
    <text evidence="1 3">Belongs to the type-B carboxylesterase/lipase family.</text>
</comment>
<dbReference type="OrthoDB" id="408631at2759"/>
<evidence type="ECO:0000256" key="2">
    <source>
        <dbReference type="ARBA" id="ARBA00022801"/>
    </source>
</evidence>
<dbReference type="InterPro" id="IPR019826">
    <property type="entry name" value="Carboxylesterase_B_AS"/>
</dbReference>
<dbReference type="Proteomes" id="UP000566819">
    <property type="component" value="Unassembled WGS sequence"/>
</dbReference>
<dbReference type="InterPro" id="IPR002018">
    <property type="entry name" value="CarbesteraseB"/>
</dbReference>
<keyword evidence="7" id="KW-1185">Reference proteome</keyword>
<evidence type="ECO:0000313" key="6">
    <source>
        <dbReference type="EMBL" id="KAF4630028.1"/>
    </source>
</evidence>
<sequence length="389" mass="41136">MFILEALFKALLVISSSPCSLASSSASTQQSALPTVNLGYEIHQATFNESGQYYNFSNIRYGAAPTGNLRFAAPTTPVTNIPVFNDGSKAVTCIQASPAWGAYTVAWLTEGLAAFNISAGYQPPNITTMPAQDPTASEDCLFLDVMVPKNIFEKAGKSIGAPVPSAAGLLRASQSNGKEGVIWVAMNYRLGVFGFLSGPTFQTNGTANAGLHDQRLALEWVQNNIAKFGGDPNRVTVIGESAGGGSTMHQITAYGGSKGKVPFQQAIVQSPGFQMMPSAKGQEAVFQKFLSTSGVGMVQEARGLSTEALQFVNYKIVGESFPYGTFTFNPTVDGDFAPALPGQLLLEGRFDTTLKIMPATTLTKESPSWIPSRKTSPASKPISASTSLP</sequence>
<evidence type="ECO:0000256" key="1">
    <source>
        <dbReference type="ARBA" id="ARBA00005964"/>
    </source>
</evidence>
<dbReference type="EMBL" id="JAAMPI010000598">
    <property type="protein sequence ID" value="KAF4630028.1"/>
    <property type="molecule type" value="Genomic_DNA"/>
</dbReference>
<keyword evidence="3" id="KW-0732">Signal</keyword>
<gene>
    <name evidence="6" type="ORF">G7Y89_g8116</name>
</gene>
<dbReference type="SUPFAM" id="SSF53474">
    <property type="entry name" value="alpha/beta-Hydrolases"/>
    <property type="match status" value="1"/>
</dbReference>
<dbReference type="AlphaFoldDB" id="A0A8H4W0W8"/>
<feature type="region of interest" description="Disordered" evidence="4">
    <location>
        <begin position="365"/>
        <end position="389"/>
    </location>
</feature>
<dbReference type="Pfam" id="PF00135">
    <property type="entry name" value="COesterase"/>
    <property type="match status" value="1"/>
</dbReference>
<evidence type="ECO:0000256" key="3">
    <source>
        <dbReference type="RuleBase" id="RU361235"/>
    </source>
</evidence>
<name>A0A8H4W0W8_9HELO</name>
<evidence type="ECO:0000259" key="5">
    <source>
        <dbReference type="Pfam" id="PF00135"/>
    </source>
</evidence>
<evidence type="ECO:0000313" key="7">
    <source>
        <dbReference type="Proteomes" id="UP000566819"/>
    </source>
</evidence>
<dbReference type="EC" id="3.1.1.-" evidence="3"/>
<dbReference type="PANTHER" id="PTHR11559">
    <property type="entry name" value="CARBOXYLESTERASE"/>
    <property type="match status" value="1"/>
</dbReference>
<dbReference type="Gene3D" id="3.40.50.1820">
    <property type="entry name" value="alpha/beta hydrolase"/>
    <property type="match status" value="1"/>
</dbReference>
<dbReference type="InterPro" id="IPR050309">
    <property type="entry name" value="Type-B_Carboxylest/Lipase"/>
</dbReference>
<organism evidence="6 7">
    <name type="scientific">Cudoniella acicularis</name>
    <dbReference type="NCBI Taxonomy" id="354080"/>
    <lineage>
        <taxon>Eukaryota</taxon>
        <taxon>Fungi</taxon>
        <taxon>Dikarya</taxon>
        <taxon>Ascomycota</taxon>
        <taxon>Pezizomycotina</taxon>
        <taxon>Leotiomycetes</taxon>
        <taxon>Helotiales</taxon>
        <taxon>Tricladiaceae</taxon>
        <taxon>Cudoniella</taxon>
    </lineage>
</organism>
<accession>A0A8H4W0W8</accession>
<dbReference type="GO" id="GO:0016787">
    <property type="term" value="F:hydrolase activity"/>
    <property type="evidence" value="ECO:0007669"/>
    <property type="project" value="UniProtKB-KW"/>
</dbReference>
<proteinExistence type="inferred from homology"/>
<feature type="signal peptide" evidence="3">
    <location>
        <begin position="1"/>
        <end position="22"/>
    </location>
</feature>
<protein>
    <recommendedName>
        <fullName evidence="3">Carboxylic ester hydrolase</fullName>
        <ecNumber evidence="3">3.1.1.-</ecNumber>
    </recommendedName>
</protein>
<feature type="domain" description="Carboxylesterase type B" evidence="5">
    <location>
        <begin position="48"/>
        <end position="357"/>
    </location>
</feature>
<feature type="chain" id="PRO_5034384570" description="Carboxylic ester hydrolase" evidence="3">
    <location>
        <begin position="23"/>
        <end position="389"/>
    </location>
</feature>
<dbReference type="InterPro" id="IPR029058">
    <property type="entry name" value="AB_hydrolase_fold"/>
</dbReference>
<comment type="caution">
    <text evidence="6">The sequence shown here is derived from an EMBL/GenBank/DDBJ whole genome shotgun (WGS) entry which is preliminary data.</text>
</comment>